<feature type="region of interest" description="Disordered" evidence="1">
    <location>
        <begin position="464"/>
        <end position="513"/>
    </location>
</feature>
<name>N6UUT9_DENPD</name>
<keyword evidence="2" id="KW-0812">Transmembrane</keyword>
<evidence type="ECO:0000256" key="1">
    <source>
        <dbReference type="SAM" id="MobiDB-lite"/>
    </source>
</evidence>
<dbReference type="InterPro" id="IPR038877">
    <property type="entry name" value="THSD1"/>
</dbReference>
<dbReference type="SUPFAM" id="SSF49854">
    <property type="entry name" value="Spermadhesin, CUB domain"/>
    <property type="match status" value="1"/>
</dbReference>
<sequence length="513" mass="55976">MTAVTNTLLSANTENGIVHGLEKNPAHLPHDQCRIGIENPSSKCADEKIDKTQTVANLTILSNSKADDDCVIKFRVEQFNLPCGNQWLKIRDGSSLSSALLSDLSGQPGTVPSQVNSTGPNLLLEFYSDDITLESQVCDGGFLAEASQMRLIKLNISAVQVAHSVSSVIPLAVLKLTSVHIAAIFFLSGLIIATTILGIQYVFRYRKYQVAQLEDQDSLSASSTNLQMSARTQSNATLLSEVISLTRMRPLNMKSRQNKHTRLRESVDCDRDIDEEVALASKTLIAENEVPASTALPTLANPECDDLTPTSSVPTSPRGQWKIIQRSSTLSEKDRSTEKDVYKNQSRRVSNVTLTNGCYSSVASMVSVATIRSTNAKATKDKRNREKLLAGPGGSEFSISAPDNDLEIDYYDYNVVNAGAAPGSYLGMDPAFLVWIPPLDESGEILPHIEVECHEMVDIRPKVYVNPGSNTESPEEESLVPKPRRRSVSESTATSSLMSKKKVKKVIPLVHGK</sequence>
<organism evidence="3">
    <name type="scientific">Dendroctonus ponderosae</name>
    <name type="common">Mountain pine beetle</name>
    <dbReference type="NCBI Taxonomy" id="77166"/>
    <lineage>
        <taxon>Eukaryota</taxon>
        <taxon>Metazoa</taxon>
        <taxon>Ecdysozoa</taxon>
        <taxon>Arthropoda</taxon>
        <taxon>Hexapoda</taxon>
        <taxon>Insecta</taxon>
        <taxon>Pterygota</taxon>
        <taxon>Neoptera</taxon>
        <taxon>Endopterygota</taxon>
        <taxon>Coleoptera</taxon>
        <taxon>Polyphaga</taxon>
        <taxon>Cucujiformia</taxon>
        <taxon>Curculionidae</taxon>
        <taxon>Scolytinae</taxon>
        <taxon>Dendroctonus</taxon>
    </lineage>
</organism>
<evidence type="ECO:0000256" key="2">
    <source>
        <dbReference type="SAM" id="Phobius"/>
    </source>
</evidence>
<dbReference type="PANTHER" id="PTHR16311:SF3">
    <property type="entry name" value="THROMBOSPONDIN TYPE-1 DOMAIN-CONTAINING PROTEIN 1"/>
    <property type="match status" value="1"/>
</dbReference>
<accession>N6UUT9</accession>
<reference evidence="3" key="1">
    <citation type="journal article" date="2013" name="Genome Biol.">
        <title>Draft genome of the mountain pine beetle, Dendroctonus ponderosae Hopkins, a major forest pest.</title>
        <authorList>
            <person name="Keeling C.I."/>
            <person name="Yuen M.M."/>
            <person name="Liao N.Y."/>
            <person name="Docking T.R."/>
            <person name="Chan S.K."/>
            <person name="Taylor G.A."/>
            <person name="Palmquist D.L."/>
            <person name="Jackman S.D."/>
            <person name="Nguyen A."/>
            <person name="Li M."/>
            <person name="Henderson H."/>
            <person name="Janes J.K."/>
            <person name="Zhao Y."/>
            <person name="Pandoh P."/>
            <person name="Moore R."/>
            <person name="Sperling F.A."/>
            <person name="Huber D.P."/>
            <person name="Birol I."/>
            <person name="Jones S.J."/>
            <person name="Bohlmann J."/>
        </authorList>
    </citation>
    <scope>NUCLEOTIDE SEQUENCE</scope>
</reference>
<evidence type="ECO:0000313" key="3">
    <source>
        <dbReference type="EMBL" id="ENN82572.1"/>
    </source>
</evidence>
<feature type="transmembrane region" description="Helical" evidence="2">
    <location>
        <begin position="179"/>
        <end position="203"/>
    </location>
</feature>
<protein>
    <submittedName>
        <fullName evidence="3">Uncharacterized protein</fullName>
    </submittedName>
</protein>
<keyword evidence="2" id="KW-0472">Membrane</keyword>
<feature type="compositionally biased region" description="Polar residues" evidence="1">
    <location>
        <begin position="489"/>
        <end position="498"/>
    </location>
</feature>
<feature type="region of interest" description="Disordered" evidence="1">
    <location>
        <begin position="296"/>
        <end position="319"/>
    </location>
</feature>
<keyword evidence="2" id="KW-1133">Transmembrane helix</keyword>
<dbReference type="EMBL" id="KB738529">
    <property type="protein sequence ID" value="ENN82572.1"/>
    <property type="molecule type" value="Genomic_DNA"/>
</dbReference>
<dbReference type="OMA" id="HAYQIEP"/>
<dbReference type="Gene3D" id="2.60.120.290">
    <property type="entry name" value="Spermadhesin, CUB domain"/>
    <property type="match status" value="1"/>
</dbReference>
<dbReference type="HOGENOM" id="CLU_531305_0_0_1"/>
<dbReference type="GO" id="GO:0071944">
    <property type="term" value="C:cell periphery"/>
    <property type="evidence" value="ECO:0007669"/>
    <property type="project" value="TreeGrafter"/>
</dbReference>
<dbReference type="AlphaFoldDB" id="N6UUT9"/>
<proteinExistence type="predicted"/>
<feature type="non-terminal residue" evidence="3">
    <location>
        <position position="1"/>
    </location>
</feature>
<gene>
    <name evidence="3" type="ORF">YQE_01056</name>
</gene>
<dbReference type="InterPro" id="IPR035914">
    <property type="entry name" value="Sperma_CUB_dom_sf"/>
</dbReference>
<feature type="compositionally biased region" description="Polar residues" evidence="1">
    <location>
        <begin position="308"/>
        <end position="318"/>
    </location>
</feature>
<dbReference type="PANTHER" id="PTHR16311">
    <property type="entry name" value="THROMBOSPONDIN TYPE I DOMAIN-CONTAINING 1"/>
    <property type="match status" value="1"/>
</dbReference>
<dbReference type="OrthoDB" id="446173at2759"/>